<keyword evidence="9 14" id="KW-0133">Cell shape</keyword>
<dbReference type="AlphaFoldDB" id="A0A9D2SPS5"/>
<name>A0A9D2SPS5_9FIRM</name>
<comment type="subcellular location">
    <subcellularLocation>
        <location evidence="1 14">Cytoplasm</location>
    </subcellularLocation>
</comment>
<evidence type="ECO:0000256" key="6">
    <source>
        <dbReference type="ARBA" id="ARBA00022618"/>
    </source>
</evidence>
<dbReference type="GO" id="GO:0005524">
    <property type="term" value="F:ATP binding"/>
    <property type="evidence" value="ECO:0007669"/>
    <property type="project" value="UniProtKB-UniRule"/>
</dbReference>
<dbReference type="SUPFAM" id="SSF53244">
    <property type="entry name" value="MurD-like peptide ligases, peptide-binding domain"/>
    <property type="match status" value="1"/>
</dbReference>
<evidence type="ECO:0000313" key="19">
    <source>
        <dbReference type="Proteomes" id="UP000823891"/>
    </source>
</evidence>
<evidence type="ECO:0000259" key="16">
    <source>
        <dbReference type="Pfam" id="PF02875"/>
    </source>
</evidence>
<dbReference type="NCBIfam" id="TIGR01082">
    <property type="entry name" value="murC"/>
    <property type="match status" value="1"/>
</dbReference>
<keyword evidence="5 14" id="KW-0436">Ligase</keyword>
<dbReference type="SUPFAM" id="SSF51984">
    <property type="entry name" value="MurCD N-terminal domain"/>
    <property type="match status" value="1"/>
</dbReference>
<dbReference type="EC" id="6.3.2.8" evidence="3 14"/>
<dbReference type="Gene3D" id="3.90.190.20">
    <property type="entry name" value="Mur ligase, C-terminal domain"/>
    <property type="match status" value="1"/>
</dbReference>
<evidence type="ECO:0000256" key="8">
    <source>
        <dbReference type="ARBA" id="ARBA00022840"/>
    </source>
</evidence>
<evidence type="ECO:0000256" key="1">
    <source>
        <dbReference type="ARBA" id="ARBA00004496"/>
    </source>
</evidence>
<sequence length="460" mass="50636">MYQVDFDHPVHVYFIGIGGISMSGLAEILLSEGFTVSGSDWSRSPLTERLERQGAVVHYGRPQKAENIEADVELVVYTAAVHEDNPEYQETMRRNLPSLTRAQLLGQMMKNYRLPVAVSGTHGKTTTTSMIAEILLAADTDPTISVGGVLKDIGGNIRVGGSELFVTEACEYTNSFLSFFPRVGIILNIEEDHMDFFKDLADIRSSFRRFAQLIPEDGLLIINGAIPQLSEITDGLCCRVVTFGSSPENDYVFTDTAHDGEAHAAFTLHFHGETLPVRLGVPGEHNIANAAAALALADHLELDMKLAAESLHGFSGTDRRFEYKGSLSGVTIIDDYAHHPTEIEATLRAAANYPHKTLWCVFQPHTYTRTKAFFHEFARALSLADRVILADIYAARETDTLGISSADLKQEIEHLGTECHYFPSFEEIEKFVLENCIPGDLLITMGAGNVVNIGEDLLGQ</sequence>
<evidence type="ECO:0000259" key="15">
    <source>
        <dbReference type="Pfam" id="PF01225"/>
    </source>
</evidence>
<organism evidence="18 19">
    <name type="scientific">Candidatus Eisenbergiella merdavium</name>
    <dbReference type="NCBI Taxonomy" id="2838551"/>
    <lineage>
        <taxon>Bacteria</taxon>
        <taxon>Bacillati</taxon>
        <taxon>Bacillota</taxon>
        <taxon>Clostridia</taxon>
        <taxon>Lachnospirales</taxon>
        <taxon>Lachnospiraceae</taxon>
        <taxon>Eisenbergiella</taxon>
    </lineage>
</organism>
<evidence type="ECO:0000256" key="10">
    <source>
        <dbReference type="ARBA" id="ARBA00022984"/>
    </source>
</evidence>
<comment type="catalytic activity">
    <reaction evidence="13 14">
        <text>UDP-N-acetyl-alpha-D-muramate + L-alanine + ATP = UDP-N-acetyl-alpha-D-muramoyl-L-alanine + ADP + phosphate + H(+)</text>
        <dbReference type="Rhea" id="RHEA:23372"/>
        <dbReference type="ChEBI" id="CHEBI:15378"/>
        <dbReference type="ChEBI" id="CHEBI:30616"/>
        <dbReference type="ChEBI" id="CHEBI:43474"/>
        <dbReference type="ChEBI" id="CHEBI:57972"/>
        <dbReference type="ChEBI" id="CHEBI:70757"/>
        <dbReference type="ChEBI" id="CHEBI:83898"/>
        <dbReference type="ChEBI" id="CHEBI:456216"/>
        <dbReference type="EC" id="6.3.2.8"/>
    </reaction>
</comment>
<dbReference type="InterPro" id="IPR000713">
    <property type="entry name" value="Mur_ligase_N"/>
</dbReference>
<evidence type="ECO:0000313" key="18">
    <source>
        <dbReference type="EMBL" id="HJC22890.1"/>
    </source>
</evidence>
<comment type="function">
    <text evidence="14">Cell wall formation.</text>
</comment>
<keyword evidence="12 14" id="KW-0961">Cell wall biogenesis/degradation</keyword>
<keyword evidence="8 14" id="KW-0067">ATP-binding</keyword>
<evidence type="ECO:0000256" key="3">
    <source>
        <dbReference type="ARBA" id="ARBA00012211"/>
    </source>
</evidence>
<evidence type="ECO:0000256" key="4">
    <source>
        <dbReference type="ARBA" id="ARBA00022490"/>
    </source>
</evidence>
<proteinExistence type="inferred from homology"/>
<evidence type="ECO:0000256" key="14">
    <source>
        <dbReference type="HAMAP-Rule" id="MF_00046"/>
    </source>
</evidence>
<dbReference type="InterPro" id="IPR050061">
    <property type="entry name" value="MurCDEF_pg_biosynth"/>
</dbReference>
<dbReference type="GO" id="GO:0008360">
    <property type="term" value="P:regulation of cell shape"/>
    <property type="evidence" value="ECO:0007669"/>
    <property type="project" value="UniProtKB-KW"/>
</dbReference>
<dbReference type="InterPro" id="IPR005758">
    <property type="entry name" value="UDP-N-AcMur_Ala_ligase_MurC"/>
</dbReference>
<evidence type="ECO:0000256" key="2">
    <source>
        <dbReference type="ARBA" id="ARBA00004752"/>
    </source>
</evidence>
<dbReference type="Proteomes" id="UP000823891">
    <property type="component" value="Unassembled WGS sequence"/>
</dbReference>
<comment type="pathway">
    <text evidence="2 14">Cell wall biogenesis; peptidoglycan biosynthesis.</text>
</comment>
<protein>
    <recommendedName>
        <fullName evidence="3 14">UDP-N-acetylmuramate--L-alanine ligase</fullName>
        <ecNumber evidence="3 14">6.3.2.8</ecNumber>
    </recommendedName>
    <alternativeName>
        <fullName evidence="14">UDP-N-acetylmuramoyl-L-alanine synthetase</fullName>
    </alternativeName>
</protein>
<dbReference type="Pfam" id="PF01225">
    <property type="entry name" value="Mur_ligase"/>
    <property type="match status" value="1"/>
</dbReference>
<dbReference type="Pfam" id="PF02875">
    <property type="entry name" value="Mur_ligase_C"/>
    <property type="match status" value="1"/>
</dbReference>
<keyword evidence="7 14" id="KW-0547">Nucleotide-binding</keyword>
<dbReference type="InterPro" id="IPR036615">
    <property type="entry name" value="Mur_ligase_C_dom_sf"/>
</dbReference>
<keyword evidence="10 14" id="KW-0573">Peptidoglycan synthesis</keyword>
<dbReference type="Gene3D" id="3.40.50.720">
    <property type="entry name" value="NAD(P)-binding Rossmann-like Domain"/>
    <property type="match status" value="1"/>
</dbReference>
<evidence type="ECO:0000256" key="9">
    <source>
        <dbReference type="ARBA" id="ARBA00022960"/>
    </source>
</evidence>
<dbReference type="GO" id="GO:0071555">
    <property type="term" value="P:cell wall organization"/>
    <property type="evidence" value="ECO:0007669"/>
    <property type="project" value="UniProtKB-KW"/>
</dbReference>
<comment type="caution">
    <text evidence="18">The sequence shown here is derived from an EMBL/GenBank/DDBJ whole genome shotgun (WGS) entry which is preliminary data.</text>
</comment>
<dbReference type="GO" id="GO:0008763">
    <property type="term" value="F:UDP-N-acetylmuramate-L-alanine ligase activity"/>
    <property type="evidence" value="ECO:0007669"/>
    <property type="project" value="UniProtKB-UniRule"/>
</dbReference>
<dbReference type="PANTHER" id="PTHR43445">
    <property type="entry name" value="UDP-N-ACETYLMURAMATE--L-ALANINE LIGASE-RELATED"/>
    <property type="match status" value="1"/>
</dbReference>
<comment type="similarity">
    <text evidence="14">Belongs to the MurCDEF family.</text>
</comment>
<evidence type="ECO:0000256" key="11">
    <source>
        <dbReference type="ARBA" id="ARBA00023306"/>
    </source>
</evidence>
<dbReference type="InterPro" id="IPR013221">
    <property type="entry name" value="Mur_ligase_cen"/>
</dbReference>
<dbReference type="GO" id="GO:0005737">
    <property type="term" value="C:cytoplasm"/>
    <property type="evidence" value="ECO:0007669"/>
    <property type="project" value="UniProtKB-SubCell"/>
</dbReference>
<feature type="domain" description="Mur ligase central" evidence="17">
    <location>
        <begin position="118"/>
        <end position="297"/>
    </location>
</feature>
<feature type="domain" description="Mur ligase N-terminal catalytic" evidence="15">
    <location>
        <begin position="11"/>
        <end position="113"/>
    </location>
</feature>
<dbReference type="PANTHER" id="PTHR43445:SF3">
    <property type="entry name" value="UDP-N-ACETYLMURAMATE--L-ALANINE LIGASE"/>
    <property type="match status" value="1"/>
</dbReference>
<dbReference type="InterPro" id="IPR036565">
    <property type="entry name" value="Mur-like_cat_sf"/>
</dbReference>
<dbReference type="GO" id="GO:0051301">
    <property type="term" value="P:cell division"/>
    <property type="evidence" value="ECO:0007669"/>
    <property type="project" value="UniProtKB-KW"/>
</dbReference>
<keyword evidence="11 14" id="KW-0131">Cell cycle</keyword>
<dbReference type="HAMAP" id="MF_00046">
    <property type="entry name" value="MurC"/>
    <property type="match status" value="1"/>
</dbReference>
<evidence type="ECO:0000256" key="7">
    <source>
        <dbReference type="ARBA" id="ARBA00022741"/>
    </source>
</evidence>
<accession>A0A9D2SPS5</accession>
<dbReference type="SUPFAM" id="SSF53623">
    <property type="entry name" value="MurD-like peptide ligases, catalytic domain"/>
    <property type="match status" value="1"/>
</dbReference>
<keyword evidence="4 14" id="KW-0963">Cytoplasm</keyword>
<keyword evidence="6 14" id="KW-0132">Cell division</keyword>
<evidence type="ECO:0000256" key="13">
    <source>
        <dbReference type="ARBA" id="ARBA00047833"/>
    </source>
</evidence>
<feature type="binding site" evidence="14">
    <location>
        <begin position="120"/>
        <end position="126"/>
    </location>
    <ligand>
        <name>ATP</name>
        <dbReference type="ChEBI" id="CHEBI:30616"/>
    </ligand>
</feature>
<evidence type="ECO:0000259" key="17">
    <source>
        <dbReference type="Pfam" id="PF08245"/>
    </source>
</evidence>
<dbReference type="Pfam" id="PF08245">
    <property type="entry name" value="Mur_ligase_M"/>
    <property type="match status" value="1"/>
</dbReference>
<reference evidence="18" key="2">
    <citation type="submission" date="2021-04" db="EMBL/GenBank/DDBJ databases">
        <authorList>
            <person name="Gilroy R."/>
        </authorList>
    </citation>
    <scope>NUCLEOTIDE SEQUENCE</scope>
    <source>
        <strain evidence="18">USAMLcec2-132</strain>
    </source>
</reference>
<evidence type="ECO:0000256" key="5">
    <source>
        <dbReference type="ARBA" id="ARBA00022598"/>
    </source>
</evidence>
<dbReference type="Gene3D" id="3.40.1190.10">
    <property type="entry name" value="Mur-like, catalytic domain"/>
    <property type="match status" value="1"/>
</dbReference>
<evidence type="ECO:0000256" key="12">
    <source>
        <dbReference type="ARBA" id="ARBA00023316"/>
    </source>
</evidence>
<gene>
    <name evidence="14 18" type="primary">murC</name>
    <name evidence="18" type="ORF">H9761_04200</name>
</gene>
<reference evidence="18" key="1">
    <citation type="journal article" date="2021" name="PeerJ">
        <title>Extensive microbial diversity within the chicken gut microbiome revealed by metagenomics and culture.</title>
        <authorList>
            <person name="Gilroy R."/>
            <person name="Ravi A."/>
            <person name="Getino M."/>
            <person name="Pursley I."/>
            <person name="Horton D.L."/>
            <person name="Alikhan N.F."/>
            <person name="Baker D."/>
            <person name="Gharbi K."/>
            <person name="Hall N."/>
            <person name="Watson M."/>
            <person name="Adriaenssens E.M."/>
            <person name="Foster-Nyarko E."/>
            <person name="Jarju S."/>
            <person name="Secka A."/>
            <person name="Antonio M."/>
            <person name="Oren A."/>
            <person name="Chaudhuri R.R."/>
            <person name="La Ragione R."/>
            <person name="Hildebrand F."/>
            <person name="Pallen M.J."/>
        </authorList>
    </citation>
    <scope>NUCLEOTIDE SEQUENCE</scope>
    <source>
        <strain evidence="18">USAMLcec2-132</strain>
    </source>
</reference>
<dbReference type="InterPro" id="IPR004101">
    <property type="entry name" value="Mur_ligase_C"/>
</dbReference>
<feature type="domain" description="Mur ligase C-terminal" evidence="16">
    <location>
        <begin position="319"/>
        <end position="448"/>
    </location>
</feature>
<dbReference type="GO" id="GO:0009252">
    <property type="term" value="P:peptidoglycan biosynthetic process"/>
    <property type="evidence" value="ECO:0007669"/>
    <property type="project" value="UniProtKB-UniRule"/>
</dbReference>
<dbReference type="EMBL" id="DWWS01000018">
    <property type="protein sequence ID" value="HJC22890.1"/>
    <property type="molecule type" value="Genomic_DNA"/>
</dbReference>